<reference evidence="1 2" key="1">
    <citation type="submission" date="2021-05" db="EMBL/GenBank/DDBJ databases">
        <title>The draft genome of Geobacter pelophilus DSM 12255.</title>
        <authorList>
            <person name="Xu Z."/>
            <person name="Masuda Y."/>
            <person name="Itoh H."/>
            <person name="Senoo K."/>
        </authorList>
    </citation>
    <scope>NUCLEOTIDE SEQUENCE [LARGE SCALE GENOMIC DNA]</scope>
    <source>
        <strain evidence="1 2">DSM 12255</strain>
    </source>
</reference>
<proteinExistence type="predicted"/>
<evidence type="ECO:0000313" key="2">
    <source>
        <dbReference type="Proteomes" id="UP000811899"/>
    </source>
</evidence>
<accession>A0AAW4L9I7</accession>
<name>A0AAW4L9I7_9BACT</name>
<dbReference type="RefSeq" id="WP_214173019.1">
    <property type="nucleotide sequence ID" value="NZ_JAHCVJ010000010.1"/>
</dbReference>
<dbReference type="EMBL" id="JAHCVJ010000010">
    <property type="protein sequence ID" value="MBT0666245.1"/>
    <property type="molecule type" value="Genomic_DNA"/>
</dbReference>
<evidence type="ECO:0000313" key="1">
    <source>
        <dbReference type="EMBL" id="MBT0666245.1"/>
    </source>
</evidence>
<dbReference type="Proteomes" id="UP000811899">
    <property type="component" value="Unassembled WGS sequence"/>
</dbReference>
<keyword evidence="2" id="KW-1185">Reference proteome</keyword>
<protein>
    <submittedName>
        <fullName evidence="1">Uncharacterized protein</fullName>
    </submittedName>
</protein>
<sequence>MANIAIDNLVAGMVLKSNVCDRSGRLLLPEGAELTEKHLQIFRTWGILEAEIVGDSDSEATGQDDEIDPEVLAEAEAAVKPLFVHNDLEHPAIKELLRLCIARKALHASR</sequence>
<comment type="caution">
    <text evidence="1">The sequence shown here is derived from an EMBL/GenBank/DDBJ whole genome shotgun (WGS) entry which is preliminary data.</text>
</comment>
<gene>
    <name evidence="1" type="ORF">KI809_18190</name>
</gene>
<organism evidence="1 2">
    <name type="scientific">Geoanaerobacter pelophilus</name>
    <dbReference type="NCBI Taxonomy" id="60036"/>
    <lineage>
        <taxon>Bacteria</taxon>
        <taxon>Pseudomonadati</taxon>
        <taxon>Thermodesulfobacteriota</taxon>
        <taxon>Desulfuromonadia</taxon>
        <taxon>Geobacterales</taxon>
        <taxon>Geobacteraceae</taxon>
        <taxon>Geoanaerobacter</taxon>
    </lineage>
</organism>
<dbReference type="AlphaFoldDB" id="A0AAW4L9I7"/>